<dbReference type="InterPro" id="IPR041780">
    <property type="entry name" value="MPP_PrpE-like"/>
</dbReference>
<evidence type="ECO:0000259" key="3">
    <source>
        <dbReference type="Pfam" id="PF16542"/>
    </source>
</evidence>
<evidence type="ECO:0000256" key="1">
    <source>
        <dbReference type="SAM" id="MobiDB-lite"/>
    </source>
</evidence>
<dbReference type="Proteomes" id="UP000245802">
    <property type="component" value="Chromosome"/>
</dbReference>
<dbReference type="PANTHER" id="PTHR42850:SF7">
    <property type="entry name" value="BIS(5'-NUCLEOSYL)-TETRAPHOSPHATASE PRPE [ASYMMETRICAL]"/>
    <property type="match status" value="1"/>
</dbReference>
<reference evidence="4 5" key="1">
    <citation type="submission" date="2018-01" db="EMBL/GenBank/DDBJ databases">
        <title>G. obscuriglobus.</title>
        <authorList>
            <person name="Franke J."/>
            <person name="Blomberg W."/>
            <person name="Selmecki A."/>
        </authorList>
    </citation>
    <scope>NUCLEOTIDE SEQUENCE [LARGE SCALE GENOMIC DNA]</scope>
    <source>
        <strain evidence="4 5">DSM 5831</strain>
    </source>
</reference>
<evidence type="ECO:0000313" key="5">
    <source>
        <dbReference type="Proteomes" id="UP000245802"/>
    </source>
</evidence>
<dbReference type="KEGG" id="gog:C1280_35540"/>
<dbReference type="InterPro" id="IPR029052">
    <property type="entry name" value="Metallo-depent_PP-like"/>
</dbReference>
<gene>
    <name evidence="4" type="ORF">C1280_35540</name>
</gene>
<evidence type="ECO:0000259" key="2">
    <source>
        <dbReference type="Pfam" id="PF00149"/>
    </source>
</evidence>
<dbReference type="SUPFAM" id="SSF52540">
    <property type="entry name" value="P-loop containing nucleoside triphosphate hydrolases"/>
    <property type="match status" value="1"/>
</dbReference>
<protein>
    <submittedName>
        <fullName evidence="4">Polynucleotide kinase-phosphatase</fullName>
    </submittedName>
</protein>
<dbReference type="Pfam" id="PF13671">
    <property type="entry name" value="AAA_33"/>
    <property type="match status" value="1"/>
</dbReference>
<dbReference type="AlphaFoldDB" id="A0A2Z3H4S4"/>
<sequence length="877" mass="97033">MTIHIPEFALVLLVGPSGSGKTTFARKHFRPTEVLSSDAFRGMVCDDEMNQAASEDAFELLHLVCEKRLRLGKLTVIDATNVRTEARKPFLELARKYHAQVTAVVFDFSADFCHARNQQRAAERPFGPHVTQRHAEDLRRSLGRLEDEGVRRVFVLKDEEQVAGATFERYRLPVNKRDERGPFDIIGDVHGCLSELLALLRALGYTLTQETAADGVTFWRAAPPEGRRLAFVGDLCDRGPDTPGVYRLVIDAVERGAAVCVLGNHEDKLLRWFNTPDKVKLTHGLAQSVEQFEKEPPEQRARVREFITRLPSHLVLDGGRLVVAHAGLTADMHGRVSGKVRAFAIYGDTTGESDEFGLPVRLNWAANYRARANVVYGHTPTLTPEWVNRCICIDTGCVFGGKLTALRYPEQELVSVPAEKEYAEPKRPLAPPPQALVPGGQAGPGDGRAGTLTARERSSPPALEGGASDRRSADLDLADVIGRRTIETRFAGKVTIREENAAAALEAMSRFAADPRWLMYLPPTMSPCEASARPEFLEHPAEAFRYFRNEGADRVVCEQKHMGSRAVAIVCRDEAAAARRFGAEGESGIIYTRTGRRFFDDPATEAAFLGLLRDALTRADWWAKFGTDWVALDGELMPWSAKAQELLRRQYAATGSAATAALAEANTLFGSGGAAELATRFAAKAEAANRFVAAYRRYCWPVNSVADLKFAPFFLLATEGQLYFDRTHEWHMRALAELATAPQVLATPFRVVDLADPAQEEAATRWWLDLTEAGDEGMVVKPLEPLTRGRKFYAQPALKVRGREYLRIIYGPDYLAPEHLGRLKHRAVGAKRGLAGREFGLGLEGLERFARGAELRAVHECVFAVLALESEPIDPRL</sequence>
<feature type="region of interest" description="Disordered" evidence="1">
    <location>
        <begin position="423"/>
        <end position="470"/>
    </location>
</feature>
<accession>A0A2Z3H4S4</accession>
<name>A0A2Z3H4S4_9BACT</name>
<dbReference type="OrthoDB" id="9779903at2"/>
<organism evidence="4 5">
    <name type="scientific">Gemmata obscuriglobus</name>
    <dbReference type="NCBI Taxonomy" id="114"/>
    <lineage>
        <taxon>Bacteria</taxon>
        <taxon>Pseudomonadati</taxon>
        <taxon>Planctomycetota</taxon>
        <taxon>Planctomycetia</taxon>
        <taxon>Gemmatales</taxon>
        <taxon>Gemmataceae</taxon>
        <taxon>Gemmata</taxon>
    </lineage>
</organism>
<dbReference type="InterPro" id="IPR050126">
    <property type="entry name" value="Ap4A_hydrolase"/>
</dbReference>
<feature type="domain" description="Polynucleotide kinase-phosphatase ligase" evidence="3">
    <location>
        <begin position="503"/>
        <end position="872"/>
    </location>
</feature>
<dbReference type="InterPro" id="IPR027417">
    <property type="entry name" value="P-loop_NTPase"/>
</dbReference>
<dbReference type="CDD" id="cd00267">
    <property type="entry name" value="ABC_ATPase"/>
    <property type="match status" value="1"/>
</dbReference>
<dbReference type="GO" id="GO:0016791">
    <property type="term" value="F:phosphatase activity"/>
    <property type="evidence" value="ECO:0007669"/>
    <property type="project" value="TreeGrafter"/>
</dbReference>
<feature type="domain" description="Calcineurin-like phosphoesterase" evidence="2">
    <location>
        <begin position="182"/>
        <end position="380"/>
    </location>
</feature>
<dbReference type="GO" id="GO:0005737">
    <property type="term" value="C:cytoplasm"/>
    <property type="evidence" value="ECO:0007669"/>
    <property type="project" value="TreeGrafter"/>
</dbReference>
<dbReference type="InterPro" id="IPR032380">
    <property type="entry name" value="PNKP_ligase_dom"/>
</dbReference>
<dbReference type="GO" id="GO:0016301">
    <property type="term" value="F:kinase activity"/>
    <property type="evidence" value="ECO:0007669"/>
    <property type="project" value="UniProtKB-KW"/>
</dbReference>
<dbReference type="InterPro" id="IPR004843">
    <property type="entry name" value="Calcineurin-like_PHP"/>
</dbReference>
<dbReference type="Pfam" id="PF00149">
    <property type="entry name" value="Metallophos"/>
    <property type="match status" value="1"/>
</dbReference>
<keyword evidence="4" id="KW-0808">Transferase</keyword>
<dbReference type="RefSeq" id="WP_010039493.1">
    <property type="nucleotide sequence ID" value="NZ_CP025958.1"/>
</dbReference>
<keyword evidence="5" id="KW-1185">Reference proteome</keyword>
<dbReference type="Pfam" id="PF16542">
    <property type="entry name" value="PNKP_ligase"/>
    <property type="match status" value="1"/>
</dbReference>
<keyword evidence="4" id="KW-0418">Kinase</keyword>
<proteinExistence type="predicted"/>
<dbReference type="SUPFAM" id="SSF56091">
    <property type="entry name" value="DNA ligase/mRNA capping enzyme, catalytic domain"/>
    <property type="match status" value="1"/>
</dbReference>
<dbReference type="EMBL" id="CP025958">
    <property type="protein sequence ID" value="AWM41789.1"/>
    <property type="molecule type" value="Genomic_DNA"/>
</dbReference>
<evidence type="ECO:0000313" key="4">
    <source>
        <dbReference type="EMBL" id="AWM41789.1"/>
    </source>
</evidence>
<dbReference type="SUPFAM" id="SSF56300">
    <property type="entry name" value="Metallo-dependent phosphatases"/>
    <property type="match status" value="1"/>
</dbReference>
<dbReference type="Gene3D" id="3.60.21.10">
    <property type="match status" value="1"/>
</dbReference>
<dbReference type="Gene3D" id="3.40.50.300">
    <property type="entry name" value="P-loop containing nucleotide triphosphate hydrolases"/>
    <property type="match status" value="1"/>
</dbReference>
<dbReference type="CDD" id="cd07423">
    <property type="entry name" value="MPP_Prp_like"/>
    <property type="match status" value="1"/>
</dbReference>
<dbReference type="Gene3D" id="3.30.470.30">
    <property type="entry name" value="DNA ligase/mRNA capping enzyme"/>
    <property type="match status" value="2"/>
</dbReference>
<dbReference type="PANTHER" id="PTHR42850">
    <property type="entry name" value="METALLOPHOSPHOESTERASE"/>
    <property type="match status" value="1"/>
</dbReference>